<evidence type="ECO:0000313" key="3">
    <source>
        <dbReference type="Proteomes" id="UP000325255"/>
    </source>
</evidence>
<protein>
    <submittedName>
        <fullName evidence="2">ABC transporter substrate-binding protein</fullName>
    </submittedName>
</protein>
<dbReference type="AlphaFoldDB" id="A0A5M6III3"/>
<dbReference type="PANTHER" id="PTHR30535:SF34">
    <property type="entry name" value="MOLYBDATE-BINDING PROTEIN MOLA"/>
    <property type="match status" value="1"/>
</dbReference>
<dbReference type="InterPro" id="IPR002491">
    <property type="entry name" value="ABC_transptr_periplasmic_BD"/>
</dbReference>
<name>A0A5M6III3_9PROT</name>
<sequence>MGSKGEALGRSRAKPWWGAGQRPAKLAFVLAVLLSPPARAAGVVSLNLCADQFLLLLAPEQALAVTQLAREPSMSVVAGIAPHVPAVRADAEAVLRLRPDLVLAGRFGAQTTLALLERRGLRVERIDMPQDFPAIRAETRRLAALLGVPARGEALLADMETRLAVVPPERRPRAVMLQARGYVAAPGSLPDSVLRAAGLEDVGAGGQPGLEALVAHPPELLVTATAPAFPSMATDVLRHPALAAIPRREVAPALLLCGGPWTARAVQALAR</sequence>
<organism evidence="2 3">
    <name type="scientific">Rhodovastum atsumiense</name>
    <dbReference type="NCBI Taxonomy" id="504468"/>
    <lineage>
        <taxon>Bacteria</taxon>
        <taxon>Pseudomonadati</taxon>
        <taxon>Pseudomonadota</taxon>
        <taxon>Alphaproteobacteria</taxon>
        <taxon>Acetobacterales</taxon>
        <taxon>Acetobacteraceae</taxon>
        <taxon>Rhodovastum</taxon>
    </lineage>
</organism>
<evidence type="ECO:0000313" key="2">
    <source>
        <dbReference type="EMBL" id="KAA5608086.1"/>
    </source>
</evidence>
<dbReference type="InterPro" id="IPR050902">
    <property type="entry name" value="ABC_Transporter_SBP"/>
</dbReference>
<dbReference type="OrthoDB" id="1632039at2"/>
<dbReference type="RefSeq" id="WP_150045674.1">
    <property type="nucleotide sequence ID" value="NZ_OW485601.1"/>
</dbReference>
<dbReference type="Proteomes" id="UP000325255">
    <property type="component" value="Unassembled WGS sequence"/>
</dbReference>
<dbReference type="Pfam" id="PF01497">
    <property type="entry name" value="Peripla_BP_2"/>
    <property type="match status" value="1"/>
</dbReference>
<keyword evidence="3" id="KW-1185">Reference proteome</keyword>
<dbReference type="EMBL" id="VWPK01000107">
    <property type="protein sequence ID" value="KAA5608086.1"/>
    <property type="molecule type" value="Genomic_DNA"/>
</dbReference>
<feature type="domain" description="Fe/B12 periplasmic-binding" evidence="1">
    <location>
        <begin position="43"/>
        <end position="246"/>
    </location>
</feature>
<proteinExistence type="predicted"/>
<accession>A0A5M6III3</accession>
<dbReference type="PANTHER" id="PTHR30535">
    <property type="entry name" value="VITAMIN B12-BINDING PROTEIN"/>
    <property type="match status" value="1"/>
</dbReference>
<comment type="caution">
    <text evidence="2">The sequence shown here is derived from an EMBL/GenBank/DDBJ whole genome shotgun (WGS) entry which is preliminary data.</text>
</comment>
<evidence type="ECO:0000259" key="1">
    <source>
        <dbReference type="Pfam" id="PF01497"/>
    </source>
</evidence>
<gene>
    <name evidence="2" type="ORF">F1189_30680</name>
</gene>
<dbReference type="Gene3D" id="3.40.50.1980">
    <property type="entry name" value="Nitrogenase molybdenum iron protein domain"/>
    <property type="match status" value="2"/>
</dbReference>
<dbReference type="SUPFAM" id="SSF53807">
    <property type="entry name" value="Helical backbone' metal receptor"/>
    <property type="match status" value="1"/>
</dbReference>
<reference evidence="2 3" key="1">
    <citation type="submission" date="2019-09" db="EMBL/GenBank/DDBJ databases">
        <title>Genome sequence of Rhodovastum atsumiense, a diverse member of the Acetobacteraceae family of non-sulfur purple photosynthetic bacteria.</title>
        <authorList>
            <person name="Meyer T."/>
            <person name="Kyndt J."/>
        </authorList>
    </citation>
    <scope>NUCLEOTIDE SEQUENCE [LARGE SCALE GENOMIC DNA]</scope>
    <source>
        <strain evidence="2 3">DSM 21279</strain>
    </source>
</reference>